<comment type="pathway">
    <text evidence="2 9">Amino-acid biosynthesis; L-histidine biosynthesis; L-histidine from 5-phospho-alpha-D-ribose 1-diphosphate: step 7/9.</text>
</comment>
<evidence type="ECO:0000256" key="6">
    <source>
        <dbReference type="ARBA" id="ARBA00022898"/>
    </source>
</evidence>
<keyword evidence="7 9" id="KW-0368">Histidine biosynthesis</keyword>
<comment type="cofactor">
    <cofactor evidence="1 9">
        <name>pyridoxal 5'-phosphate</name>
        <dbReference type="ChEBI" id="CHEBI:597326"/>
    </cofactor>
</comment>
<dbReference type="NCBIfam" id="TIGR01141">
    <property type="entry name" value="hisC"/>
    <property type="match status" value="1"/>
</dbReference>
<feature type="domain" description="Aminotransferase class I/classII large" evidence="10">
    <location>
        <begin position="26"/>
        <end position="347"/>
    </location>
</feature>
<sequence length="359" mass="40000">MSKYWSKLAASLTPYVPGEQPKDRRYIKLNTNENPYPPSPKAIEAIRSAANDDLRLYPDPTCDDLRAAIARRHGLAKEQIFVGNGSDEILAFAFPAFFSPERPILFPDVTYTFYPVYAKFYGIPYETLPTDDEFGIDLNDYAKPSGGVVIPNPNAPTSRCLDLDSLIRILEANEDRVVIVDEAYIDFGGRSAVSLVGDYPNLLVVQTLSKSRSLAGLRVGMAFGHPDLIEGLNRVKDSFNSYTLDRLALAGALAAIEDEAYFEETTRKVVATRERTAKAIAELGFVSIESSANFLFATHPAFSAEMLFQRLKGKGILVRYFNKPRIDRYLRVSIGTDEEMDQFVRALADIVDEAGRIDQ</sequence>
<reference evidence="12" key="1">
    <citation type="journal article" date="2019" name="Int. J. Syst. Evol. Microbiol.">
        <title>The Global Catalogue of Microorganisms (GCM) 10K type strain sequencing project: providing services to taxonomists for standard genome sequencing and annotation.</title>
        <authorList>
            <consortium name="The Broad Institute Genomics Platform"/>
            <consortium name="The Broad Institute Genome Sequencing Center for Infectious Disease"/>
            <person name="Wu L."/>
            <person name="Ma J."/>
        </authorList>
    </citation>
    <scope>NUCLEOTIDE SEQUENCE [LARGE SCALE GENOMIC DNA]</scope>
    <source>
        <strain evidence="12">CCUG 57113</strain>
    </source>
</reference>
<dbReference type="SUPFAM" id="SSF53383">
    <property type="entry name" value="PLP-dependent transferases"/>
    <property type="match status" value="1"/>
</dbReference>
<organism evidence="11 12">
    <name type="scientific">Cohnella suwonensis</name>
    <dbReference type="NCBI Taxonomy" id="696072"/>
    <lineage>
        <taxon>Bacteria</taxon>
        <taxon>Bacillati</taxon>
        <taxon>Bacillota</taxon>
        <taxon>Bacilli</taxon>
        <taxon>Bacillales</taxon>
        <taxon>Paenibacillaceae</taxon>
        <taxon>Cohnella</taxon>
    </lineage>
</organism>
<evidence type="ECO:0000259" key="10">
    <source>
        <dbReference type="Pfam" id="PF00155"/>
    </source>
</evidence>
<comment type="similarity">
    <text evidence="9">Belongs to the class-II pyridoxal-phosphate-dependent aminotransferase family. Histidinol-phosphate aminotransferase subfamily.</text>
</comment>
<dbReference type="PANTHER" id="PTHR43643">
    <property type="entry name" value="HISTIDINOL-PHOSPHATE AMINOTRANSFERASE 2"/>
    <property type="match status" value="1"/>
</dbReference>
<name>A0ABW0LSH7_9BACL</name>
<dbReference type="HAMAP" id="MF_01023">
    <property type="entry name" value="HisC_aminotrans_2"/>
    <property type="match status" value="1"/>
</dbReference>
<dbReference type="EMBL" id="JBHSMH010000005">
    <property type="protein sequence ID" value="MFC5467536.1"/>
    <property type="molecule type" value="Genomic_DNA"/>
</dbReference>
<dbReference type="PROSITE" id="PS00599">
    <property type="entry name" value="AA_TRANSFER_CLASS_2"/>
    <property type="match status" value="1"/>
</dbReference>
<evidence type="ECO:0000313" key="12">
    <source>
        <dbReference type="Proteomes" id="UP001596105"/>
    </source>
</evidence>
<evidence type="ECO:0000256" key="2">
    <source>
        <dbReference type="ARBA" id="ARBA00005011"/>
    </source>
</evidence>
<keyword evidence="12" id="KW-1185">Reference proteome</keyword>
<comment type="subunit">
    <text evidence="3 9">Homodimer.</text>
</comment>
<dbReference type="Gene3D" id="3.90.1150.10">
    <property type="entry name" value="Aspartate Aminotransferase, domain 1"/>
    <property type="match status" value="1"/>
</dbReference>
<evidence type="ECO:0000256" key="9">
    <source>
        <dbReference type="HAMAP-Rule" id="MF_01023"/>
    </source>
</evidence>
<dbReference type="InterPro" id="IPR001917">
    <property type="entry name" value="Aminotrans_II_pyridoxalP_BS"/>
</dbReference>
<evidence type="ECO:0000256" key="7">
    <source>
        <dbReference type="ARBA" id="ARBA00023102"/>
    </source>
</evidence>
<dbReference type="GO" id="GO:0004400">
    <property type="term" value="F:histidinol-phosphate transaminase activity"/>
    <property type="evidence" value="ECO:0007669"/>
    <property type="project" value="UniProtKB-EC"/>
</dbReference>
<dbReference type="PANTHER" id="PTHR43643:SF3">
    <property type="entry name" value="HISTIDINOL-PHOSPHATE AMINOTRANSFERASE"/>
    <property type="match status" value="1"/>
</dbReference>
<evidence type="ECO:0000256" key="3">
    <source>
        <dbReference type="ARBA" id="ARBA00011738"/>
    </source>
</evidence>
<dbReference type="RefSeq" id="WP_209742727.1">
    <property type="nucleotide sequence ID" value="NZ_JBHSMH010000005.1"/>
</dbReference>
<keyword evidence="5 9" id="KW-0808">Transferase</keyword>
<dbReference type="InterPro" id="IPR015421">
    <property type="entry name" value="PyrdxlP-dep_Trfase_major"/>
</dbReference>
<evidence type="ECO:0000256" key="8">
    <source>
        <dbReference type="ARBA" id="ARBA00047481"/>
    </source>
</evidence>
<dbReference type="InterPro" id="IPR050106">
    <property type="entry name" value="HistidinolP_aminotransfase"/>
</dbReference>
<dbReference type="Gene3D" id="3.40.640.10">
    <property type="entry name" value="Type I PLP-dependent aspartate aminotransferase-like (Major domain)"/>
    <property type="match status" value="1"/>
</dbReference>
<evidence type="ECO:0000313" key="11">
    <source>
        <dbReference type="EMBL" id="MFC5467536.1"/>
    </source>
</evidence>
<dbReference type="InterPro" id="IPR005861">
    <property type="entry name" value="HisP_aminotrans"/>
</dbReference>
<dbReference type="EC" id="2.6.1.9" evidence="9"/>
<keyword evidence="6 9" id="KW-0663">Pyridoxal phosphate</keyword>
<keyword evidence="9" id="KW-0028">Amino-acid biosynthesis</keyword>
<evidence type="ECO:0000256" key="5">
    <source>
        <dbReference type="ARBA" id="ARBA00022679"/>
    </source>
</evidence>
<comment type="catalytic activity">
    <reaction evidence="8 9">
        <text>L-histidinol phosphate + 2-oxoglutarate = 3-(imidazol-4-yl)-2-oxopropyl phosphate + L-glutamate</text>
        <dbReference type="Rhea" id="RHEA:23744"/>
        <dbReference type="ChEBI" id="CHEBI:16810"/>
        <dbReference type="ChEBI" id="CHEBI:29985"/>
        <dbReference type="ChEBI" id="CHEBI:57766"/>
        <dbReference type="ChEBI" id="CHEBI:57980"/>
        <dbReference type="EC" id="2.6.1.9"/>
    </reaction>
</comment>
<comment type="caution">
    <text evidence="11">The sequence shown here is derived from an EMBL/GenBank/DDBJ whole genome shotgun (WGS) entry which is preliminary data.</text>
</comment>
<protein>
    <recommendedName>
        <fullName evidence="9">Histidinol-phosphate aminotransferase</fullName>
        <ecNumber evidence="9">2.6.1.9</ecNumber>
    </recommendedName>
    <alternativeName>
        <fullName evidence="9">Imidazole acetol-phosphate transaminase</fullName>
    </alternativeName>
</protein>
<dbReference type="InterPro" id="IPR004839">
    <property type="entry name" value="Aminotransferase_I/II_large"/>
</dbReference>
<dbReference type="CDD" id="cd00609">
    <property type="entry name" value="AAT_like"/>
    <property type="match status" value="1"/>
</dbReference>
<gene>
    <name evidence="9 11" type="primary">hisC</name>
    <name evidence="11" type="ORF">ACFPPD_02330</name>
</gene>
<accession>A0ABW0LSH7</accession>
<evidence type="ECO:0000256" key="4">
    <source>
        <dbReference type="ARBA" id="ARBA00022576"/>
    </source>
</evidence>
<evidence type="ECO:0000256" key="1">
    <source>
        <dbReference type="ARBA" id="ARBA00001933"/>
    </source>
</evidence>
<keyword evidence="4 9" id="KW-0032">Aminotransferase</keyword>
<feature type="modified residue" description="N6-(pyridoxal phosphate)lysine" evidence="9">
    <location>
        <position position="210"/>
    </location>
</feature>
<dbReference type="InterPro" id="IPR015422">
    <property type="entry name" value="PyrdxlP-dep_Trfase_small"/>
</dbReference>
<dbReference type="Proteomes" id="UP001596105">
    <property type="component" value="Unassembled WGS sequence"/>
</dbReference>
<dbReference type="Pfam" id="PF00155">
    <property type="entry name" value="Aminotran_1_2"/>
    <property type="match status" value="1"/>
</dbReference>
<proteinExistence type="inferred from homology"/>
<dbReference type="InterPro" id="IPR015424">
    <property type="entry name" value="PyrdxlP-dep_Trfase"/>
</dbReference>